<dbReference type="RefSeq" id="XP_001386550.1">
    <property type="nucleotide sequence ID" value="XM_001386513.1"/>
</dbReference>
<dbReference type="OMA" id="VMLNTAW"/>
<feature type="transmembrane region" description="Helical" evidence="8">
    <location>
        <begin position="301"/>
        <end position="318"/>
    </location>
</feature>
<evidence type="ECO:0000313" key="10">
    <source>
        <dbReference type="Proteomes" id="UP000002258"/>
    </source>
</evidence>
<keyword evidence="5 8" id="KW-1133">Transmembrane helix</keyword>
<evidence type="ECO:0000313" key="9">
    <source>
        <dbReference type="EMBL" id="ABN68521.1"/>
    </source>
</evidence>
<dbReference type="KEGG" id="pic:PICST_16494"/>
<proteinExistence type="inferred from homology"/>
<dbReference type="Pfam" id="PF07690">
    <property type="entry name" value="MFS_1"/>
    <property type="match status" value="1"/>
</dbReference>
<dbReference type="HOGENOM" id="CLU_012970_2_1_1"/>
<feature type="transmembrane region" description="Helical" evidence="8">
    <location>
        <begin position="264"/>
        <end position="281"/>
    </location>
</feature>
<dbReference type="GO" id="GO:0005774">
    <property type="term" value="C:vacuolar membrane"/>
    <property type="evidence" value="ECO:0007669"/>
    <property type="project" value="TreeGrafter"/>
</dbReference>
<dbReference type="FunCoup" id="A3M0G7">
    <property type="interactions" value="29"/>
</dbReference>
<keyword evidence="3" id="KW-0813">Transport</keyword>
<feature type="transmembrane region" description="Helical" evidence="8">
    <location>
        <begin position="16"/>
        <end position="34"/>
    </location>
</feature>
<dbReference type="InterPro" id="IPR011701">
    <property type="entry name" value="MFS"/>
</dbReference>
<dbReference type="GeneID" id="4840969"/>
<dbReference type="STRING" id="322104.A3M0G7"/>
<organism evidence="9 10">
    <name type="scientific">Scheffersomyces stipitis (strain ATCC 58785 / CBS 6054 / NBRC 10063 / NRRL Y-11545)</name>
    <name type="common">Yeast</name>
    <name type="synonym">Pichia stipitis</name>
    <dbReference type="NCBI Taxonomy" id="322104"/>
    <lineage>
        <taxon>Eukaryota</taxon>
        <taxon>Fungi</taxon>
        <taxon>Dikarya</taxon>
        <taxon>Ascomycota</taxon>
        <taxon>Saccharomycotina</taxon>
        <taxon>Pichiomycetes</taxon>
        <taxon>Debaryomycetaceae</taxon>
        <taxon>Scheffersomyces</taxon>
    </lineage>
</organism>
<dbReference type="GO" id="GO:0005886">
    <property type="term" value="C:plasma membrane"/>
    <property type="evidence" value="ECO:0007669"/>
    <property type="project" value="TreeGrafter"/>
</dbReference>
<dbReference type="PANTHER" id="PTHR23501:SF92">
    <property type="entry name" value="GLUTATHIONE EXCHANGER 1-RELATED"/>
    <property type="match status" value="1"/>
</dbReference>
<evidence type="ECO:0000256" key="7">
    <source>
        <dbReference type="ARBA" id="ARBA00023136"/>
    </source>
</evidence>
<feature type="non-terminal residue" evidence="9">
    <location>
        <position position="1"/>
    </location>
</feature>
<evidence type="ECO:0000256" key="2">
    <source>
        <dbReference type="ARBA" id="ARBA00008335"/>
    </source>
</evidence>
<dbReference type="OrthoDB" id="2241241at2759"/>
<protein>
    <submittedName>
        <fullName evidence="9">Siderophore Iron Transport</fullName>
    </submittedName>
</protein>
<dbReference type="PANTHER" id="PTHR23501">
    <property type="entry name" value="MAJOR FACILITATOR SUPERFAMILY"/>
    <property type="match status" value="1"/>
</dbReference>
<feature type="transmembrane region" description="Helical" evidence="8">
    <location>
        <begin position="86"/>
        <end position="104"/>
    </location>
</feature>
<feature type="transmembrane region" description="Helical" evidence="8">
    <location>
        <begin position="367"/>
        <end position="386"/>
    </location>
</feature>
<feature type="transmembrane region" description="Helical" evidence="8">
    <location>
        <begin position="172"/>
        <end position="199"/>
    </location>
</feature>
<dbReference type="InterPro" id="IPR036259">
    <property type="entry name" value="MFS_trans_sf"/>
</dbReference>
<name>A3M0G7_PICST</name>
<accession>A3M0G7</accession>
<keyword evidence="10" id="KW-1185">Reference proteome</keyword>
<dbReference type="EMBL" id="CP000502">
    <property type="protein sequence ID" value="ABN68521.1"/>
    <property type="molecule type" value="Genomic_DNA"/>
</dbReference>
<dbReference type="GO" id="GO:0015343">
    <property type="term" value="F:siderophore-iron transmembrane transporter activity"/>
    <property type="evidence" value="ECO:0007669"/>
    <property type="project" value="TreeGrafter"/>
</dbReference>
<feature type="transmembrane region" description="Helical" evidence="8">
    <location>
        <begin position="116"/>
        <end position="135"/>
    </location>
</feature>
<evidence type="ECO:0000256" key="5">
    <source>
        <dbReference type="ARBA" id="ARBA00022989"/>
    </source>
</evidence>
<feature type="non-terminal residue" evidence="9">
    <location>
        <position position="551"/>
    </location>
</feature>
<feature type="transmembrane region" description="Helical" evidence="8">
    <location>
        <begin position="512"/>
        <end position="534"/>
    </location>
</feature>
<comment type="similarity">
    <text evidence="2">Belongs to the major facilitator superfamily.</text>
</comment>
<dbReference type="GO" id="GO:0005768">
    <property type="term" value="C:endosome"/>
    <property type="evidence" value="ECO:0007669"/>
    <property type="project" value="TreeGrafter"/>
</dbReference>
<gene>
    <name evidence="9" type="primary">ARN2</name>
    <name evidence="9" type="ORF">PICST_16494</name>
</gene>
<dbReference type="eggNOG" id="KOG0254">
    <property type="taxonomic scope" value="Eukaryota"/>
</dbReference>
<feature type="transmembrane region" description="Helical" evidence="8">
    <location>
        <begin position="142"/>
        <end position="160"/>
    </location>
</feature>
<keyword evidence="6" id="KW-0406">Ion transport</keyword>
<keyword evidence="4 8" id="KW-0812">Transmembrane</keyword>
<dbReference type="SUPFAM" id="SSF103473">
    <property type="entry name" value="MFS general substrate transporter"/>
    <property type="match status" value="1"/>
</dbReference>
<sequence>GTRKAELLNEQYQSPHLKVCLFVSIFFVAYTYGIESTLRGNIQAYATSSYTQHSLLSTVNVIKSVVAAASQPMYARLSDKFGRLELMLVSIVFYIVGTVIQSQAFDINRFAGGSVLYQVGFSGVMIMLQIILADFSNLNWRLVCSFVPALPFIINTWVAAEVQASLLANHSWNFAIGIWAFIFPLSCVPLLLCFIHMIWKARKTDEWQRLKEERTKTPFIQKAVELFWELDVVGIVLLVCVFGFILVPFTIAGGVTDKWKEASTLAPLIIGFALLPVFVWWEYKYAKFPISPFPLLKDRGVWSALIIAILIDWVWYMPNDFMYTVLIVGMRASVKAATRISSLYSFVSVIVGPLLGLLVVRVRRLKGFIIFGTICWIISLGLLVHFRGSNDGLESEKYLDGVIGSLCLLGFGAGFFTYSTQVSIETVTNHEYMSIVLSLYLSSYNIGAAIGASVSGAVWTNEMYKAIAANFEEAGFDSELAALAYGSPFEFIKEYTWGTPERIAVVLAYAKVQRYLCISGLVLCFPLLMATFFLRDHRLDSVQSLELDNDH</sequence>
<evidence type="ECO:0000256" key="8">
    <source>
        <dbReference type="SAM" id="Phobius"/>
    </source>
</evidence>
<reference evidence="9 10" key="1">
    <citation type="journal article" date="2007" name="Nat. Biotechnol.">
        <title>Genome sequence of the lignocellulose-bioconverting and xylose-fermenting yeast Pichia stipitis.</title>
        <authorList>
            <person name="Jeffries T.W."/>
            <person name="Grigoriev I.V."/>
            <person name="Grimwood J."/>
            <person name="Laplaza J.M."/>
            <person name="Aerts A."/>
            <person name="Salamov A."/>
            <person name="Schmutz J."/>
            <person name="Lindquist E."/>
            <person name="Dehal P."/>
            <person name="Shapiro H."/>
            <person name="Jin Y.S."/>
            <person name="Passoth V."/>
            <person name="Richardson P.M."/>
        </authorList>
    </citation>
    <scope>NUCLEOTIDE SEQUENCE [LARGE SCALE GENOMIC DNA]</scope>
    <source>
        <strain evidence="10">ATCC 58785 / CBS 6054 / NBRC 10063 / NRRL Y-11545</strain>
    </source>
</reference>
<comment type="subcellular location">
    <subcellularLocation>
        <location evidence="1">Endomembrane system</location>
        <topology evidence="1">Multi-pass membrane protein</topology>
    </subcellularLocation>
</comment>
<feature type="transmembrane region" description="Helical" evidence="8">
    <location>
        <begin position="338"/>
        <end position="360"/>
    </location>
</feature>
<feature type="transmembrane region" description="Helical" evidence="8">
    <location>
        <begin position="226"/>
        <end position="252"/>
    </location>
</feature>
<dbReference type="Proteomes" id="UP000002258">
    <property type="component" value="Chromosome 8"/>
</dbReference>
<dbReference type="AlphaFoldDB" id="A3M0G7"/>
<keyword evidence="7 8" id="KW-0472">Membrane</keyword>
<evidence type="ECO:0000256" key="6">
    <source>
        <dbReference type="ARBA" id="ARBA00023065"/>
    </source>
</evidence>
<feature type="transmembrane region" description="Helical" evidence="8">
    <location>
        <begin position="398"/>
        <end position="420"/>
    </location>
</feature>
<evidence type="ECO:0000256" key="4">
    <source>
        <dbReference type="ARBA" id="ARBA00022692"/>
    </source>
</evidence>
<evidence type="ECO:0000256" key="1">
    <source>
        <dbReference type="ARBA" id="ARBA00004127"/>
    </source>
</evidence>
<dbReference type="Gene3D" id="1.20.1250.20">
    <property type="entry name" value="MFS general substrate transporter like domains"/>
    <property type="match status" value="2"/>
</dbReference>
<dbReference type="InParanoid" id="A3M0G7"/>
<evidence type="ECO:0000256" key="3">
    <source>
        <dbReference type="ARBA" id="ARBA00022448"/>
    </source>
</evidence>
<feature type="transmembrane region" description="Helical" evidence="8">
    <location>
        <begin position="432"/>
        <end position="454"/>
    </location>
</feature>
<dbReference type="FunFam" id="1.20.1250.20:FF:000197">
    <property type="entry name" value="Siderophore iron transporter 1"/>
    <property type="match status" value="1"/>
</dbReference>